<sequence>MKSTIKKVLVSLSLSLSILSVVAINTFADDTNPANNLATSEDKALLFNKNKDGYNDTSNFDNTKFAMQLQSSANPQNIIDDGVTENDFNINKYDPMGTANLLNISHTLVDPNRFHDGKGYLNIMLKSYSEKDVDRILDIQFGGDLSYLVPGIKTNPKMLLTSESVEYLQNIERNNDGKISIYMTSKDPFDTQNFSESDLNDSINVNNITDLGDASKFSNIIVVMRDIQKDDPVQLVLPIDITFDQSKYSNTDLLSLLPGENLEEFENLTNYDTSSMAFLQATLLYFNNVGYGRNPAGNDQFFSTFNPKKLLVSQPKVTISEGQSNFDPDKSFEVDPDDADYVITNDKNAIVFDSTKQDKSDLQKLTGGSYTITFSKPGYSDGTGNLTIKTNQTSNPGNGGNNNSGGGSATNPTQPSTPSQPVQPSTPVQPSRPVLPTPSVPGNNSTGLPNWAAVKGQSVYGIKGLYLYSDTNFYTNERIKHYAKTSRVNRPQFIVKGYNYDDNGKLRYKVQQYNPYKGKYVAGTKGYITANDKYVVKAYYATTPKNKRIKVINKNGVKSYRNVKLSGKAKLYKKGSTLKVKSIKKYKLATRYQLTNGQYVTGNKKFIIWK</sequence>
<name>A0ACD5DC99_9LACO</name>
<gene>
    <name evidence="1" type="ORF">O0236_004990</name>
</gene>
<organism evidence="1 2">
    <name type="scientific">Lentilactobacillus terminaliae</name>
    <dbReference type="NCBI Taxonomy" id="3003483"/>
    <lineage>
        <taxon>Bacteria</taxon>
        <taxon>Bacillati</taxon>
        <taxon>Bacillota</taxon>
        <taxon>Bacilli</taxon>
        <taxon>Lactobacillales</taxon>
        <taxon>Lactobacillaceae</taxon>
        <taxon>Lentilactobacillus</taxon>
    </lineage>
</organism>
<reference evidence="1" key="1">
    <citation type="submission" date="2024-08" db="EMBL/GenBank/DDBJ databases">
        <title>Lentilactobacillus sp. nov., isolated from tree bark.</title>
        <authorList>
            <person name="Phuengjayaem S."/>
            <person name="Tanasupawat S."/>
        </authorList>
    </citation>
    <scope>NUCLEOTIDE SEQUENCE</scope>
    <source>
        <strain evidence="1">SPB1-3</strain>
    </source>
</reference>
<proteinExistence type="predicted"/>
<accession>A0ACD5DC99</accession>
<evidence type="ECO:0000313" key="1">
    <source>
        <dbReference type="EMBL" id="XFD38794.1"/>
    </source>
</evidence>
<protein>
    <submittedName>
        <fullName evidence="1">DUF5776 domain-containing protein</fullName>
    </submittedName>
</protein>
<evidence type="ECO:0000313" key="2">
    <source>
        <dbReference type="Proteomes" id="UP001149860"/>
    </source>
</evidence>
<dbReference type="Proteomes" id="UP001149860">
    <property type="component" value="Chromosome"/>
</dbReference>
<dbReference type="EMBL" id="CP168151">
    <property type="protein sequence ID" value="XFD38794.1"/>
    <property type="molecule type" value="Genomic_DNA"/>
</dbReference>
<keyword evidence="2" id="KW-1185">Reference proteome</keyword>